<sequence>MDKFLMMMRRVLRALFKYLNSLKWKKSVRDLYWDAFSRTTLSVGSLLPQFWLEIKTEPSVCPFFFILLKYFIC</sequence>
<dbReference type="Pfam" id="PF05997">
    <property type="entry name" value="Nop52"/>
    <property type="match status" value="1"/>
</dbReference>
<proteinExistence type="inferred from homology"/>
<evidence type="ECO:0000313" key="5">
    <source>
        <dbReference type="Proteomes" id="UP000053660"/>
    </source>
</evidence>
<comment type="subcellular location">
    <subcellularLocation>
        <location evidence="1">Nucleus</location>
    </subcellularLocation>
</comment>
<dbReference type="EMBL" id="KN576115">
    <property type="protein sequence ID" value="KHJ82958.1"/>
    <property type="molecule type" value="Genomic_DNA"/>
</dbReference>
<evidence type="ECO:0000256" key="3">
    <source>
        <dbReference type="ARBA" id="ARBA00023242"/>
    </source>
</evidence>
<dbReference type="InterPro" id="IPR010301">
    <property type="entry name" value="RRP1"/>
</dbReference>
<dbReference type="Proteomes" id="UP000053660">
    <property type="component" value="Unassembled WGS sequence"/>
</dbReference>
<keyword evidence="3" id="KW-0539">Nucleus</keyword>
<organism evidence="4 5">
    <name type="scientific">Oesophagostomum dentatum</name>
    <name type="common">Nodular worm</name>
    <dbReference type="NCBI Taxonomy" id="61180"/>
    <lineage>
        <taxon>Eukaryota</taxon>
        <taxon>Metazoa</taxon>
        <taxon>Ecdysozoa</taxon>
        <taxon>Nematoda</taxon>
        <taxon>Chromadorea</taxon>
        <taxon>Rhabditida</taxon>
        <taxon>Rhabditina</taxon>
        <taxon>Rhabditomorpha</taxon>
        <taxon>Strongyloidea</taxon>
        <taxon>Strongylidae</taxon>
        <taxon>Oesophagostomum</taxon>
    </lineage>
</organism>
<dbReference type="GO" id="GO:0005634">
    <property type="term" value="C:nucleus"/>
    <property type="evidence" value="ECO:0007669"/>
    <property type="project" value="UniProtKB-SubCell"/>
</dbReference>
<dbReference type="GO" id="GO:0006364">
    <property type="term" value="P:rRNA processing"/>
    <property type="evidence" value="ECO:0007669"/>
    <property type="project" value="InterPro"/>
</dbReference>
<name>A0A0B1SCB5_OESDE</name>
<accession>A0A0B1SCB5</accession>
<evidence type="ECO:0000313" key="4">
    <source>
        <dbReference type="EMBL" id="KHJ82958.1"/>
    </source>
</evidence>
<evidence type="ECO:0000256" key="1">
    <source>
        <dbReference type="ARBA" id="ARBA00004123"/>
    </source>
</evidence>
<comment type="similarity">
    <text evidence="2">Belongs to the RRP1 family.</text>
</comment>
<dbReference type="OrthoDB" id="2019504at2759"/>
<gene>
    <name evidence="4" type="ORF">OESDEN_17347</name>
</gene>
<dbReference type="GO" id="GO:0030688">
    <property type="term" value="C:preribosome, small subunit precursor"/>
    <property type="evidence" value="ECO:0007669"/>
    <property type="project" value="InterPro"/>
</dbReference>
<evidence type="ECO:0000256" key="2">
    <source>
        <dbReference type="ARBA" id="ARBA00006374"/>
    </source>
</evidence>
<keyword evidence="5" id="KW-1185">Reference proteome</keyword>
<protein>
    <submittedName>
        <fullName evidence="4">Uncharacterized protein</fullName>
    </submittedName>
</protein>
<dbReference type="AlphaFoldDB" id="A0A0B1SCB5"/>
<reference evidence="4 5" key="1">
    <citation type="submission" date="2014-03" db="EMBL/GenBank/DDBJ databases">
        <title>Draft genome of the hookworm Oesophagostomum dentatum.</title>
        <authorList>
            <person name="Mitreva M."/>
        </authorList>
    </citation>
    <scope>NUCLEOTIDE SEQUENCE [LARGE SCALE GENOMIC DNA]</scope>
    <source>
        <strain evidence="4 5">OD-Hann</strain>
    </source>
</reference>